<feature type="region of interest" description="Disordered" evidence="1">
    <location>
        <begin position="427"/>
        <end position="483"/>
    </location>
</feature>
<dbReference type="InterPro" id="IPR009279">
    <property type="entry name" value="Portal_Mu"/>
</dbReference>
<dbReference type="Pfam" id="PF06074">
    <property type="entry name" value="Portal_Mu"/>
    <property type="match status" value="1"/>
</dbReference>
<feature type="compositionally biased region" description="Low complexity" evidence="1">
    <location>
        <begin position="432"/>
        <end position="444"/>
    </location>
</feature>
<keyword evidence="3" id="KW-1185">Reference proteome</keyword>
<organism evidence="2 3">
    <name type="scientific">Mycobacterium phage Rem711</name>
    <dbReference type="NCBI Taxonomy" id="2079285"/>
    <lineage>
        <taxon>Viruses</taxon>
        <taxon>Duplodnaviria</taxon>
        <taxon>Heunggongvirae</taxon>
        <taxon>Uroviricota</taxon>
        <taxon>Caudoviricetes</taxon>
        <taxon>Trigintaduovirus</taxon>
        <taxon>Trigintaduovirus rem711</taxon>
    </lineage>
</organism>
<protein>
    <submittedName>
        <fullName evidence="2">Portal protein</fullName>
    </submittedName>
</protein>
<evidence type="ECO:0000313" key="3">
    <source>
        <dbReference type="Proteomes" id="UP000241185"/>
    </source>
</evidence>
<feature type="compositionally biased region" description="Polar residues" evidence="1">
    <location>
        <begin position="474"/>
        <end position="483"/>
    </location>
</feature>
<evidence type="ECO:0000313" key="2">
    <source>
        <dbReference type="EMBL" id="AUV60787.1"/>
    </source>
</evidence>
<proteinExistence type="predicted"/>
<gene>
    <name evidence="2" type="ORF">SEA_REM711_9</name>
</gene>
<feature type="compositionally biased region" description="Low complexity" evidence="1">
    <location>
        <begin position="16"/>
        <end position="25"/>
    </location>
</feature>
<dbReference type="EMBL" id="MG770216">
    <property type="protein sequence ID" value="AUV60787.1"/>
    <property type="molecule type" value="Genomic_DNA"/>
</dbReference>
<feature type="region of interest" description="Disordered" evidence="1">
    <location>
        <begin position="1"/>
        <end position="25"/>
    </location>
</feature>
<dbReference type="Proteomes" id="UP000241185">
    <property type="component" value="Segment"/>
</dbReference>
<name>A0A2K9VEU5_9CAUD</name>
<sequence>MARPPAMTTEIGYINPSPSDPSSWSPGSVPDMWWWELTEQVPDLRWPLSLVAYSRMPREDARCWSLLSAIGLPIRRTQWRIDPNGAEDRVVAHIAGDLGLPILGDNGGDKPKPRRRDRFSWKAHLRDTLSCLRYGHSVFEQVYRYDESDGLFHLRKLAPRPQFTISAFNVARDGGLISIVQDEPMNTNRIRAGVTSTVIDVSRLVVYRNEPEPGVWIGTSLLRPSYKHWLLKDELMRIEAAAARRNGIGVPVATLNETDSKGPTAEQRIAEYERIASRFRGGMSAGAALPAGAKLEILGVQGNLPDMRQAIEYHDKQIALAGLAHFLNLDRGGSYALASVQADVFVQSVQSIAEDIADVTNEHVIEDLLDSNYSIDVGAPLLVCDEIGSRQDATAAALNLLVQAGLLDPDDALKAFIRQQLGAPAVDPNYRPAAAPAEQDPADAPADEPDDEPAAPPASNRARQHTSRSLGKMSLSTEQGVLF</sequence>
<accession>A0A2K9VEU5</accession>
<evidence type="ECO:0000256" key="1">
    <source>
        <dbReference type="SAM" id="MobiDB-lite"/>
    </source>
</evidence>
<reference evidence="3" key="1">
    <citation type="submission" date="2018-01" db="EMBL/GenBank/DDBJ databases">
        <authorList>
            <person name="Gatt S.M."/>
            <person name="Isern S."/>
            <person name="Jenkins M."/>
            <person name="Tan A.L."/>
            <person name="Michael S.F."/>
            <person name="Moore R.E."/>
            <person name="Ware V.C."/>
            <person name="Garlena R.A."/>
            <person name="Russell D.A."/>
            <person name="Pope W.H."/>
            <person name="Jacobs-Sera D."/>
            <person name="Hendrix R.W."/>
            <person name="Hatfull G.F."/>
        </authorList>
    </citation>
    <scope>NUCLEOTIDE SEQUENCE [LARGE SCALE GENOMIC DNA]</scope>
</reference>